<evidence type="ECO:0000313" key="1">
    <source>
        <dbReference type="Proteomes" id="UP000515158"/>
    </source>
</evidence>
<sequence>MTLGFHRKAVLDKMCSYIWYLSPRLVVLALFDEEVSMQQKRKIVRALEERNGVSDSFFRVNVVMDDSVLTLVAKFVSKQSMKFFHATSLKKDPVVQGTDEGYLEGLKIVTHFRVVNDAAERGVASVTRFLKGNDLTNDEEQRQLLRVTLAEDRKINKLV</sequence>
<dbReference type="KEGG" id="tpal:117640331"/>
<dbReference type="AlphaFoldDB" id="A0A6P8YFG5"/>
<dbReference type="OrthoDB" id="6626714at2759"/>
<keyword evidence="1" id="KW-1185">Reference proteome</keyword>
<reference evidence="2" key="1">
    <citation type="submission" date="2025-08" db="UniProtKB">
        <authorList>
            <consortium name="RefSeq"/>
        </authorList>
    </citation>
    <scope>IDENTIFICATION</scope>
    <source>
        <tissue evidence="2">Total insect</tissue>
    </source>
</reference>
<organism evidence="2">
    <name type="scientific">Thrips palmi</name>
    <name type="common">Melon thrips</name>
    <dbReference type="NCBI Taxonomy" id="161013"/>
    <lineage>
        <taxon>Eukaryota</taxon>
        <taxon>Metazoa</taxon>
        <taxon>Ecdysozoa</taxon>
        <taxon>Arthropoda</taxon>
        <taxon>Hexapoda</taxon>
        <taxon>Insecta</taxon>
        <taxon>Pterygota</taxon>
        <taxon>Neoptera</taxon>
        <taxon>Paraneoptera</taxon>
        <taxon>Thysanoptera</taxon>
        <taxon>Terebrantia</taxon>
        <taxon>Thripoidea</taxon>
        <taxon>Thripidae</taxon>
        <taxon>Thrips</taxon>
    </lineage>
</organism>
<dbReference type="Proteomes" id="UP000515158">
    <property type="component" value="Unplaced"/>
</dbReference>
<name>A0A6P8YFG5_THRPL</name>
<protein>
    <submittedName>
        <fullName evidence="2">Uncharacterized protein LOC117640331</fullName>
    </submittedName>
</protein>
<evidence type="ECO:0000313" key="2">
    <source>
        <dbReference type="RefSeq" id="XP_034232647.1"/>
    </source>
</evidence>
<accession>A0A6P8YFG5</accession>
<dbReference type="RefSeq" id="XP_034232647.1">
    <property type="nucleotide sequence ID" value="XM_034376756.1"/>
</dbReference>
<proteinExistence type="predicted"/>
<dbReference type="InParanoid" id="A0A6P8YFG5"/>
<gene>
    <name evidence="2" type="primary">LOC117640331</name>
</gene>
<dbReference type="GeneID" id="117640331"/>